<evidence type="ECO:0000313" key="1">
    <source>
        <dbReference type="EMBL" id="ETR66090.1"/>
    </source>
</evidence>
<gene>
    <name evidence="1" type="ORF">OMM_05808</name>
</gene>
<accession>A0A1V1NU36</accession>
<proteinExistence type="predicted"/>
<protein>
    <submittedName>
        <fullName evidence="1">Uncharacterized protein</fullName>
    </submittedName>
</protein>
<reference evidence="2" key="1">
    <citation type="submission" date="2012-11" db="EMBL/GenBank/DDBJ databases">
        <authorList>
            <person name="Lucero-Rivera Y.E."/>
            <person name="Tovar-Ramirez D."/>
        </authorList>
    </citation>
    <scope>NUCLEOTIDE SEQUENCE [LARGE SCALE GENOMIC DNA]</scope>
    <source>
        <strain evidence="2">Araruama</strain>
    </source>
</reference>
<dbReference type="Proteomes" id="UP000189670">
    <property type="component" value="Unassembled WGS sequence"/>
</dbReference>
<dbReference type="EMBL" id="ATBP01002242">
    <property type="protein sequence ID" value="ETR66090.1"/>
    <property type="molecule type" value="Genomic_DNA"/>
</dbReference>
<name>A0A1V1NU36_9BACT</name>
<sequence length="243" mass="28508">MKKKIIETLKSMEVYKDCLRKHNMDTVQGLYGVYRKRTGSLITTMKGEGDPEQLLDKVQPVLDAFEDNAEIVDFAAISLSRRNRIAIAFKLNKYSYDFKNDSHIGFGIVYISSNDGFSRCTFVPVVFFEDGFVPISRSKRKLITALQYINKYHLKVIDSLHNNYYFKLHRDSLSRKLRLRVLFRTDIYEDYLELATKRFFEHNSNLDIFQYLSIRYKRWFNAPQLFLSKTNAIGGTLFGIKSK</sequence>
<comment type="caution">
    <text evidence="1">The sequence shown here is derived from an EMBL/GenBank/DDBJ whole genome shotgun (WGS) entry which is preliminary data.</text>
</comment>
<evidence type="ECO:0000313" key="2">
    <source>
        <dbReference type="Proteomes" id="UP000189670"/>
    </source>
</evidence>
<organism evidence="1 2">
    <name type="scientific">Candidatus Magnetoglobus multicellularis str. Araruama</name>
    <dbReference type="NCBI Taxonomy" id="890399"/>
    <lineage>
        <taxon>Bacteria</taxon>
        <taxon>Pseudomonadati</taxon>
        <taxon>Thermodesulfobacteriota</taxon>
        <taxon>Desulfobacteria</taxon>
        <taxon>Desulfobacterales</taxon>
        <taxon>Desulfobacteraceae</taxon>
        <taxon>Candidatus Magnetoglobus</taxon>
    </lineage>
</organism>
<dbReference type="AlphaFoldDB" id="A0A1V1NU36"/>